<dbReference type="GO" id="GO:0051013">
    <property type="term" value="P:microtubule severing"/>
    <property type="evidence" value="ECO:0007669"/>
    <property type="project" value="UniProtKB-ARBA"/>
</dbReference>
<evidence type="ECO:0000259" key="5">
    <source>
        <dbReference type="SMART" id="SM00382"/>
    </source>
</evidence>
<reference evidence="6" key="1">
    <citation type="submission" date="2021-07" db="EMBL/GenBank/DDBJ databases">
        <authorList>
            <person name="Catto M.A."/>
            <person name="Jacobson A."/>
            <person name="Kennedy G."/>
            <person name="Labadie P."/>
            <person name="Hunt B.G."/>
            <person name="Srinivasan R."/>
        </authorList>
    </citation>
    <scope>NUCLEOTIDE SEQUENCE</scope>
    <source>
        <strain evidence="6">PL_HMW_Pooled</strain>
        <tissue evidence="6">Head</tissue>
    </source>
</reference>
<keyword evidence="3" id="KW-0067">ATP-binding</keyword>
<evidence type="ECO:0000313" key="8">
    <source>
        <dbReference type="Proteomes" id="UP001219518"/>
    </source>
</evidence>
<gene>
    <name evidence="7" type="ORF">KUF71_011928</name>
    <name evidence="6" type="ORF">KUF71_018059</name>
</gene>
<dbReference type="SMART" id="SM00382">
    <property type="entry name" value="AAA"/>
    <property type="match status" value="1"/>
</dbReference>
<dbReference type="InterPro" id="IPR027417">
    <property type="entry name" value="P-loop_NTPase"/>
</dbReference>
<dbReference type="InterPro" id="IPR003960">
    <property type="entry name" value="ATPase_AAA_CS"/>
</dbReference>
<feature type="compositionally biased region" description="Basic and acidic residues" evidence="4">
    <location>
        <begin position="155"/>
        <end position="169"/>
    </location>
</feature>
<dbReference type="PANTHER" id="PTHR23074:SF17">
    <property type="entry name" value="FIDGETIN-LIKE PROTEIN 1"/>
    <property type="match status" value="1"/>
</dbReference>
<feature type="compositionally biased region" description="Basic and acidic residues" evidence="4">
    <location>
        <begin position="180"/>
        <end position="199"/>
    </location>
</feature>
<dbReference type="Pfam" id="PF00004">
    <property type="entry name" value="AAA"/>
    <property type="match status" value="1"/>
</dbReference>
<dbReference type="InterPro" id="IPR050304">
    <property type="entry name" value="MT-severing_AAA_ATPase"/>
</dbReference>
<dbReference type="InterPro" id="IPR003593">
    <property type="entry name" value="AAA+_ATPase"/>
</dbReference>
<dbReference type="GO" id="GO:0005524">
    <property type="term" value="F:ATP binding"/>
    <property type="evidence" value="ECO:0007669"/>
    <property type="project" value="UniProtKB-KW"/>
</dbReference>
<feature type="compositionally biased region" description="Basic and acidic residues" evidence="4">
    <location>
        <begin position="377"/>
        <end position="391"/>
    </location>
</feature>
<keyword evidence="8" id="KW-1185">Reference proteome</keyword>
<evidence type="ECO:0000256" key="2">
    <source>
        <dbReference type="ARBA" id="ARBA00022741"/>
    </source>
</evidence>
<feature type="compositionally biased region" description="Basic and acidic residues" evidence="4">
    <location>
        <begin position="78"/>
        <end position="114"/>
    </location>
</feature>
<feature type="compositionally biased region" description="Basic and acidic residues" evidence="4">
    <location>
        <begin position="129"/>
        <end position="141"/>
    </location>
</feature>
<dbReference type="PROSITE" id="PS00674">
    <property type="entry name" value="AAA"/>
    <property type="match status" value="1"/>
</dbReference>
<feature type="domain" description="AAA+ ATPase" evidence="5">
    <location>
        <begin position="536"/>
        <end position="672"/>
    </location>
</feature>
<dbReference type="InterPro" id="IPR003959">
    <property type="entry name" value="ATPase_AAA_core"/>
</dbReference>
<dbReference type="GO" id="GO:0016887">
    <property type="term" value="F:ATP hydrolysis activity"/>
    <property type="evidence" value="ECO:0007669"/>
    <property type="project" value="InterPro"/>
</dbReference>
<accession>A0AAE1GQX4</accession>
<dbReference type="GO" id="GO:0005813">
    <property type="term" value="C:centrosome"/>
    <property type="evidence" value="ECO:0007669"/>
    <property type="project" value="UniProtKB-ARBA"/>
</dbReference>
<dbReference type="AlphaFoldDB" id="A0AAE1GQX4"/>
<dbReference type="GO" id="GO:0005694">
    <property type="term" value="C:chromosome"/>
    <property type="evidence" value="ECO:0007669"/>
    <property type="project" value="UniProtKB-ARBA"/>
</dbReference>
<comment type="caution">
    <text evidence="6">The sequence shown here is derived from an EMBL/GenBank/DDBJ whole genome shotgun (WGS) entry which is preliminary data.</text>
</comment>
<dbReference type="Proteomes" id="UP001219518">
    <property type="component" value="Unassembled WGS sequence"/>
</dbReference>
<evidence type="ECO:0000313" key="6">
    <source>
        <dbReference type="EMBL" id="KAK3907231.1"/>
    </source>
</evidence>
<dbReference type="FunFam" id="3.40.50.300:FF:000093">
    <property type="entry name" value="Fidgetin-like 1"/>
    <property type="match status" value="1"/>
</dbReference>
<dbReference type="FunFam" id="1.10.8.60:FF:000022">
    <property type="entry name" value="Fidgetin like 1"/>
    <property type="match status" value="1"/>
</dbReference>
<dbReference type="EMBL" id="JAHWGI010000004">
    <property type="protein sequence ID" value="KAK3907231.1"/>
    <property type="molecule type" value="Genomic_DNA"/>
</dbReference>
<dbReference type="GO" id="GO:0031114">
    <property type="term" value="P:regulation of microtubule depolymerization"/>
    <property type="evidence" value="ECO:0007669"/>
    <property type="project" value="UniProtKB-ARBA"/>
</dbReference>
<comment type="similarity">
    <text evidence="1">Belongs to the AAA ATPase family.</text>
</comment>
<keyword evidence="2" id="KW-0547">Nucleotide-binding</keyword>
<dbReference type="Gene3D" id="1.10.8.60">
    <property type="match status" value="1"/>
</dbReference>
<name>A0AAE1GQX4_9NEOP</name>
<feature type="compositionally biased region" description="Low complexity" evidence="4">
    <location>
        <begin position="170"/>
        <end position="179"/>
    </location>
</feature>
<organism evidence="6 8">
    <name type="scientific">Frankliniella fusca</name>
    <dbReference type="NCBI Taxonomy" id="407009"/>
    <lineage>
        <taxon>Eukaryota</taxon>
        <taxon>Metazoa</taxon>
        <taxon>Ecdysozoa</taxon>
        <taxon>Arthropoda</taxon>
        <taxon>Hexapoda</taxon>
        <taxon>Insecta</taxon>
        <taxon>Pterygota</taxon>
        <taxon>Neoptera</taxon>
        <taxon>Paraneoptera</taxon>
        <taxon>Thysanoptera</taxon>
        <taxon>Terebrantia</taxon>
        <taxon>Thripoidea</taxon>
        <taxon>Thripidae</taxon>
        <taxon>Frankliniella</taxon>
    </lineage>
</organism>
<feature type="compositionally biased region" description="Basic and acidic residues" evidence="4">
    <location>
        <begin position="37"/>
        <end position="53"/>
    </location>
</feature>
<dbReference type="Gene3D" id="3.40.50.300">
    <property type="entry name" value="P-loop containing nucleotide triphosphate hydrolases"/>
    <property type="match status" value="1"/>
</dbReference>
<evidence type="ECO:0000256" key="3">
    <source>
        <dbReference type="ARBA" id="ARBA00022840"/>
    </source>
</evidence>
<protein>
    <submittedName>
        <fullName evidence="6">Fidgetin-like protein 1</fullName>
    </submittedName>
</protein>
<dbReference type="GO" id="GO:0000070">
    <property type="term" value="P:mitotic sister chromatid segregation"/>
    <property type="evidence" value="ECO:0007669"/>
    <property type="project" value="UniProtKB-ARBA"/>
</dbReference>
<dbReference type="EMBL" id="JAHWGI010001090">
    <property type="protein sequence ID" value="KAK3922459.1"/>
    <property type="molecule type" value="Genomic_DNA"/>
</dbReference>
<dbReference type="SUPFAM" id="SSF52540">
    <property type="entry name" value="P-loop containing nucleoside triphosphate hydrolases"/>
    <property type="match status" value="1"/>
</dbReference>
<evidence type="ECO:0000256" key="1">
    <source>
        <dbReference type="ARBA" id="ARBA00006914"/>
    </source>
</evidence>
<proteinExistence type="inferred from homology"/>
<sequence length="776" mass="87378">MSRRSRGQWRASSPEEDRGRPYDRPYRRASRGPSPTNEHRSDYERRSGSTDYRRRQHERSNGSSYSSYRASSRGPSPSDERWRDYERRYELNDSRYRSASSSRDDRRDYERPYEPPRSYRSVSSTVTSSRDDRREYERPYEPPRSYRRASSTVPRDYERPYCEQSDPRSCRPSSSPVPSSRDDRSRYNERRYEPSDARSHPAGSTVSTFREQPDRYGVKTLTEQQGVDLGGMMKNINNSLGAGDSLNYSLGAGDSLNNCLGAGDSKDSAGSKVPPTKVSAPNWREQGVADWAKPVGDSKEPLKENVLHKLKTDNDLNLSPFGDNEANKEPFDIFKGKVLAGPILRSHLSNTVNNNEHDAPTTICIDDDDDNSNDAYLDDKNDKDFNPESIKKTGTKKNPLSLGTGNVRKSGRKKGGKNIQPPKQSFKDELKKTKLELEKLTGALKPAESEKLKPGPLIQTFKKAKKVPTKEDIIRQLSSSAIEARFIDQIYDGCLMTKPAVTWDDIGGLEPMKISMKEMIIDPLKRPDIFRGLRAAPKGVLLYGPPGTGKTMIARCIASQCDSSFLNVSASKLTSKWVGDGEKAVQALFAVARAMQPSIIFIDEVDSMLSKRTEKENESSKKMKTEFLVQMDGAASQEADNVLVIGATNRPDDLDEAIRRRFQKRFMIPLPDNQGRIQILKAVLAHEKKNLEEADYCTLANALEGYSGADIRKVCSEASMTPVREWSGFIETVEESEIRAIDLYDLMKAAECVKPSVSLKDLSHYEDFHKLYGDKP</sequence>
<reference evidence="6" key="2">
    <citation type="journal article" date="2023" name="BMC Genomics">
        <title>Pest status, molecular evolution, and epigenetic factors derived from the genome assembly of Frankliniella fusca, a thysanopteran phytovirus vector.</title>
        <authorList>
            <person name="Catto M.A."/>
            <person name="Labadie P.E."/>
            <person name="Jacobson A.L."/>
            <person name="Kennedy G.G."/>
            <person name="Srinivasan R."/>
            <person name="Hunt B.G."/>
        </authorList>
    </citation>
    <scope>NUCLEOTIDE SEQUENCE</scope>
    <source>
        <strain evidence="6">PL_HMW_Pooled</strain>
    </source>
</reference>
<feature type="compositionally biased region" description="Low complexity" evidence="4">
    <location>
        <begin position="61"/>
        <end position="77"/>
    </location>
</feature>
<dbReference type="Pfam" id="PF17862">
    <property type="entry name" value="AAA_lid_3"/>
    <property type="match status" value="1"/>
</dbReference>
<feature type="region of interest" description="Disordered" evidence="4">
    <location>
        <begin position="374"/>
        <end position="427"/>
    </location>
</feature>
<feature type="compositionally biased region" description="Basic and acidic residues" evidence="4">
    <location>
        <begin position="13"/>
        <end position="26"/>
    </location>
</feature>
<dbReference type="GO" id="GO:0008568">
    <property type="term" value="F:microtubule severing ATPase activity"/>
    <property type="evidence" value="ECO:0007669"/>
    <property type="project" value="UniProtKB-ARBA"/>
</dbReference>
<evidence type="ECO:0000313" key="7">
    <source>
        <dbReference type="EMBL" id="KAK3922459.1"/>
    </source>
</evidence>
<dbReference type="InterPro" id="IPR041569">
    <property type="entry name" value="AAA_lid_3"/>
</dbReference>
<dbReference type="PANTHER" id="PTHR23074">
    <property type="entry name" value="AAA DOMAIN-CONTAINING"/>
    <property type="match status" value="1"/>
</dbReference>
<feature type="compositionally biased region" description="Low complexity" evidence="4">
    <location>
        <begin position="116"/>
        <end position="128"/>
    </location>
</feature>
<feature type="region of interest" description="Disordered" evidence="4">
    <location>
        <begin position="1"/>
        <end position="218"/>
    </location>
</feature>
<evidence type="ECO:0000256" key="4">
    <source>
        <dbReference type="SAM" id="MobiDB-lite"/>
    </source>
</evidence>